<feature type="compositionally biased region" description="Low complexity" evidence="9">
    <location>
        <begin position="873"/>
        <end position="886"/>
    </location>
</feature>
<dbReference type="PANTHER" id="PTHR15528">
    <property type="entry name" value="PEROXISOME PROLIFERATOR ACTIVATED RECEPTOR GAMMA COACTIVATOR 1 PGC-1 -RELATED"/>
    <property type="match status" value="1"/>
</dbReference>
<feature type="compositionally biased region" description="Basic and acidic residues" evidence="9">
    <location>
        <begin position="366"/>
        <end position="377"/>
    </location>
</feature>
<dbReference type="GO" id="GO:0003723">
    <property type="term" value="F:RNA binding"/>
    <property type="evidence" value="ECO:0007669"/>
    <property type="project" value="UniProtKB-UniRule"/>
</dbReference>
<evidence type="ECO:0000256" key="5">
    <source>
        <dbReference type="ARBA" id="ARBA00023159"/>
    </source>
</evidence>
<keyword evidence="6" id="KW-0804">Transcription</keyword>
<keyword evidence="3 8" id="KW-0694">RNA-binding</keyword>
<dbReference type="InterPro" id="IPR012677">
    <property type="entry name" value="Nucleotide-bd_a/b_plait_sf"/>
</dbReference>
<dbReference type="PANTHER" id="PTHR15528:SF11">
    <property type="entry name" value="FI18188P1"/>
    <property type="match status" value="1"/>
</dbReference>
<feature type="compositionally biased region" description="Polar residues" evidence="9">
    <location>
        <begin position="842"/>
        <end position="856"/>
    </location>
</feature>
<dbReference type="EMBL" id="GBXI01011063">
    <property type="protein sequence ID" value="JAD03229.1"/>
    <property type="molecule type" value="Transcribed_RNA"/>
</dbReference>
<dbReference type="InterPro" id="IPR034605">
    <property type="entry name" value="PGC-1"/>
</dbReference>
<feature type="compositionally biased region" description="Polar residues" evidence="9">
    <location>
        <begin position="424"/>
        <end position="433"/>
    </location>
</feature>
<feature type="region of interest" description="Disordered" evidence="9">
    <location>
        <begin position="107"/>
        <end position="129"/>
    </location>
</feature>
<evidence type="ECO:0000256" key="4">
    <source>
        <dbReference type="ARBA" id="ARBA00023015"/>
    </source>
</evidence>
<dbReference type="SUPFAM" id="SSF54928">
    <property type="entry name" value="RNA-binding domain, RBD"/>
    <property type="match status" value="1"/>
</dbReference>
<name>A0A0A1WVZ4_ZEUCU</name>
<reference evidence="11" key="2">
    <citation type="journal article" date="2015" name="Gigascience">
        <title>Reconstructing a comprehensive transcriptome assembly of a white-pupal translocated strain of the pest fruit fly Bactrocera cucurbitae.</title>
        <authorList>
            <person name="Sim S.B."/>
            <person name="Calla B."/>
            <person name="Hall B."/>
            <person name="DeRego T."/>
            <person name="Geib S.M."/>
        </authorList>
    </citation>
    <scope>NUCLEOTIDE SEQUENCE</scope>
</reference>
<feature type="region of interest" description="Disordered" evidence="9">
    <location>
        <begin position="772"/>
        <end position="966"/>
    </location>
</feature>
<protein>
    <submittedName>
        <fullName evidence="11">Peroxisome proliferator-activated receptor gamma coactivator-related protein 1</fullName>
    </submittedName>
</protein>
<dbReference type="GO" id="GO:0045944">
    <property type="term" value="P:positive regulation of transcription by RNA polymerase II"/>
    <property type="evidence" value="ECO:0007669"/>
    <property type="project" value="TreeGrafter"/>
</dbReference>
<feature type="domain" description="RRM" evidence="10">
    <location>
        <begin position="976"/>
        <end position="1059"/>
    </location>
</feature>
<keyword evidence="11" id="KW-0675">Receptor</keyword>
<feature type="region of interest" description="Disordered" evidence="9">
    <location>
        <begin position="354"/>
        <end position="403"/>
    </location>
</feature>
<evidence type="ECO:0000256" key="1">
    <source>
        <dbReference type="ARBA" id="ARBA00004123"/>
    </source>
</evidence>
<evidence type="ECO:0000256" key="6">
    <source>
        <dbReference type="ARBA" id="ARBA00023163"/>
    </source>
</evidence>
<evidence type="ECO:0000259" key="10">
    <source>
        <dbReference type="PROSITE" id="PS50102"/>
    </source>
</evidence>
<dbReference type="Pfam" id="PF00076">
    <property type="entry name" value="RRM_1"/>
    <property type="match status" value="1"/>
</dbReference>
<dbReference type="AlphaFoldDB" id="A0A0A1WVZ4"/>
<accession>A0A0A1WVZ4</accession>
<feature type="compositionally biased region" description="Low complexity" evidence="9">
    <location>
        <begin position="906"/>
        <end position="916"/>
    </location>
</feature>
<gene>
    <name evidence="11" type="primary">Pprc1_1</name>
    <name evidence="11" type="ORF">g.41859</name>
</gene>
<feature type="compositionally biased region" description="Low complexity" evidence="9">
    <location>
        <begin position="379"/>
        <end position="403"/>
    </location>
</feature>
<organism evidence="11">
    <name type="scientific">Zeugodacus cucurbitae</name>
    <name type="common">Melon fruit fly</name>
    <name type="synonym">Bactrocera cucurbitae</name>
    <dbReference type="NCBI Taxonomy" id="28588"/>
    <lineage>
        <taxon>Eukaryota</taxon>
        <taxon>Metazoa</taxon>
        <taxon>Ecdysozoa</taxon>
        <taxon>Arthropoda</taxon>
        <taxon>Hexapoda</taxon>
        <taxon>Insecta</taxon>
        <taxon>Pterygota</taxon>
        <taxon>Neoptera</taxon>
        <taxon>Endopterygota</taxon>
        <taxon>Diptera</taxon>
        <taxon>Brachycera</taxon>
        <taxon>Muscomorpha</taxon>
        <taxon>Tephritoidea</taxon>
        <taxon>Tephritidae</taxon>
        <taxon>Zeugodacus</taxon>
        <taxon>Zeugodacus</taxon>
    </lineage>
</organism>
<dbReference type="InterPro" id="IPR000504">
    <property type="entry name" value="RRM_dom"/>
</dbReference>
<sequence length="1112" mass="122994">MDSRLLNVFHDDPFDGSYAQLNTDFWSSENDTMGQLTETLNGILPIAADDEHDADMYNNAMLATEDNFRIANKRDVSTNFQNKELLFYDDFAQHQLPADGGIEIITVDPNSLDSDSEDSTTDDNDMSSAEDKNIVMKYADFDDNQSQYSDATFRTRTDSSSIGDYESHTSDYDDSTDDEEIAGDVLNNQLVGINQDKKPDALLLGIDEIPDLTAGLLAADGIDLDAGFQLPLEDIAAGNKNRTMSTNTIGSDVDVNNFDLAEFITNDDLTLTVPKVNSQINHNIIATNKAVATKRLAIPVKSNIDSDSDAESDVIVDIETVDADMDKSLWKMATGSAVATADNAINDVVYEDNVKKDPSWSPKPTKKQDNIPKETKVRPTTTITVPSHTTTPTTNNAPNTRNFTIVPNKRQCDILKGKSGAIKNKSTTKQSVGKSAAKKGSETTAGNVSKAGSLTCRVGVGQGGKNLALLSQSYSANDTKPASNNKTTEVVEEKPKVIQPTVEEKQIAPKESEKVETMEQTKFAVKRKLNLEEYKRRRGDNNITGHTESAKAFTEPQVTSASVVQSVSVKHSKEVTTVVKTLRNQSNQKLPVDPITEAKNKVLRMQELKRAQQLKIIDSTISAKVPRVTKLPPLKDIVKDTYCSVKDQQNQTATGSKLHPDYEEVIIVSAGSNTDISIPPLNILPINTCERSLLKSSALLYNMPSGLSSSSSLIASIQDVVVQKVVGPEKSGMTNAVTTPVTEKTQKEAEQHGEDKVIMHLRKDRIRPRTVSMGIQTDPQPGFARLPKIPLKQRAERSYRKQSGKAVVDETDSDVSCDRTYNRQRNRSRSPINRSRGRSAESIASSTERNSNTRQSDMAGGYSSRSSRRHRSSISSSYSESGRMSRNTQRQPRTSYKKRTKKYARDSSASSSSSSDMSERSRNRSRSRSPYYRRSYSRSRSRSRSISRASSRFRKPGANKNFANNNVSQPAVEERRIVYVGRIEEETTKEMLRRKFLPYGTIKQISIHYKDTGMKYGFVTYERSQDAFTVIDGSARDPTINMYDISFGGRRAFCRSSYADLDNAGINTYHSIVFPKVEAPPKQEDSFEALLQKVKAKISANKSGTGVNAPKA</sequence>
<evidence type="ECO:0000256" key="3">
    <source>
        <dbReference type="ARBA" id="ARBA00022884"/>
    </source>
</evidence>
<proteinExistence type="predicted"/>
<keyword evidence="4" id="KW-0805">Transcription regulation</keyword>
<keyword evidence="5" id="KW-0010">Activator</keyword>
<feature type="compositionally biased region" description="Basic residues" evidence="9">
    <location>
        <begin position="935"/>
        <end position="957"/>
    </location>
</feature>
<dbReference type="InterPro" id="IPR035979">
    <property type="entry name" value="RBD_domain_sf"/>
</dbReference>
<evidence type="ECO:0000256" key="8">
    <source>
        <dbReference type="PROSITE-ProRule" id="PRU00176"/>
    </source>
</evidence>
<evidence type="ECO:0000256" key="7">
    <source>
        <dbReference type="ARBA" id="ARBA00023242"/>
    </source>
</evidence>
<evidence type="ECO:0000313" key="11">
    <source>
        <dbReference type="EMBL" id="JAD03229.1"/>
    </source>
</evidence>
<keyword evidence="2" id="KW-0597">Phosphoprotein</keyword>
<evidence type="ECO:0000256" key="9">
    <source>
        <dbReference type="SAM" id="MobiDB-lite"/>
    </source>
</evidence>
<evidence type="ECO:0000256" key="2">
    <source>
        <dbReference type="ARBA" id="ARBA00022553"/>
    </source>
</evidence>
<dbReference type="PROSITE" id="PS50102">
    <property type="entry name" value="RRM"/>
    <property type="match status" value="1"/>
</dbReference>
<feature type="compositionally biased region" description="Acidic residues" evidence="9">
    <location>
        <begin position="114"/>
        <end position="125"/>
    </location>
</feature>
<keyword evidence="7" id="KW-0539">Nucleus</keyword>
<comment type="subcellular location">
    <subcellularLocation>
        <location evidence="1">Nucleus</location>
    </subcellularLocation>
</comment>
<dbReference type="GO" id="GO:0003712">
    <property type="term" value="F:transcription coregulator activity"/>
    <property type="evidence" value="ECO:0007669"/>
    <property type="project" value="InterPro"/>
</dbReference>
<dbReference type="GO" id="GO:0005634">
    <property type="term" value="C:nucleus"/>
    <property type="evidence" value="ECO:0007669"/>
    <property type="project" value="UniProtKB-SubCell"/>
</dbReference>
<dbReference type="Gene3D" id="3.30.70.330">
    <property type="match status" value="1"/>
</dbReference>
<feature type="region of interest" description="Disordered" evidence="9">
    <location>
        <begin position="154"/>
        <end position="179"/>
    </location>
</feature>
<reference evidence="11" key="1">
    <citation type="submission" date="2014-11" db="EMBL/GenBank/DDBJ databases">
        <authorList>
            <person name="Geib S."/>
        </authorList>
    </citation>
    <scope>NUCLEOTIDE SEQUENCE</scope>
</reference>
<dbReference type="SMART" id="SM00360">
    <property type="entry name" value="RRM"/>
    <property type="match status" value="1"/>
</dbReference>
<feature type="region of interest" description="Disordered" evidence="9">
    <location>
        <begin position="419"/>
        <end position="448"/>
    </location>
</feature>